<dbReference type="EMBL" id="LKEG01000026">
    <property type="protein sequence ID" value="OAJ50240.1"/>
    <property type="molecule type" value="Genomic_DNA"/>
</dbReference>
<gene>
    <name evidence="1" type="ORF">AO064_17455</name>
</gene>
<accession>A0A9X5KYN3</accession>
<evidence type="ECO:0000313" key="2">
    <source>
        <dbReference type="Proteomes" id="UP000077563"/>
    </source>
</evidence>
<proteinExistence type="predicted"/>
<protein>
    <submittedName>
        <fullName evidence="1">Uncharacterized protein</fullName>
    </submittedName>
</protein>
<name>A0A9X5KYN3_PSEMA</name>
<comment type="caution">
    <text evidence="1">The sequence shown here is derived from an EMBL/GenBank/DDBJ whole genome shotgun (WGS) entry which is preliminary data.</text>
</comment>
<dbReference type="Proteomes" id="UP000077563">
    <property type="component" value="Unassembled WGS sequence"/>
</dbReference>
<reference evidence="1 2" key="1">
    <citation type="submission" date="2015-09" db="EMBL/GenBank/DDBJ databases">
        <title>Genome sequence of Pseudomonas marginalis ICMP 3553.</title>
        <authorList>
            <person name="Visnovsky S."/>
            <person name="Lu A."/>
            <person name="Panda P."/>
            <person name="Pitman A."/>
        </authorList>
    </citation>
    <scope>NUCLEOTIDE SEQUENCE [LARGE SCALE GENOMIC DNA]</scope>
    <source>
        <strain evidence="1 2">ICMP 3553</strain>
    </source>
</reference>
<evidence type="ECO:0000313" key="1">
    <source>
        <dbReference type="EMBL" id="OAJ50240.1"/>
    </source>
</evidence>
<organism evidence="1 2">
    <name type="scientific">Pseudomonas marginalis</name>
    <name type="common">Pseudomonas panacis</name>
    <dbReference type="NCBI Taxonomy" id="298"/>
    <lineage>
        <taxon>Bacteria</taxon>
        <taxon>Pseudomonadati</taxon>
        <taxon>Pseudomonadota</taxon>
        <taxon>Gammaproteobacteria</taxon>
        <taxon>Pseudomonadales</taxon>
        <taxon>Pseudomonadaceae</taxon>
        <taxon>Pseudomonas</taxon>
    </lineage>
</organism>
<dbReference type="AlphaFoldDB" id="A0A9X5KYN3"/>
<sequence>MWELSSPSEATKAAVLLASSYLTHRHRSLAEARQLPQGIGGGGWVAVHKARTAIAVLDSSEAQRWELSSPSEATKAAVLLASSYLTHRHRSLAEARQLPQGIGGGGWVAVHKAHTAIAVPDSSEAQRWELSSPSEATKAAVLLAFSLPDPPPSQPR</sequence>